<organism evidence="1">
    <name type="scientific">Tanacetum cinerariifolium</name>
    <name type="common">Dalmatian daisy</name>
    <name type="synonym">Chrysanthemum cinerariifolium</name>
    <dbReference type="NCBI Taxonomy" id="118510"/>
    <lineage>
        <taxon>Eukaryota</taxon>
        <taxon>Viridiplantae</taxon>
        <taxon>Streptophyta</taxon>
        <taxon>Embryophyta</taxon>
        <taxon>Tracheophyta</taxon>
        <taxon>Spermatophyta</taxon>
        <taxon>Magnoliopsida</taxon>
        <taxon>eudicotyledons</taxon>
        <taxon>Gunneridae</taxon>
        <taxon>Pentapetalae</taxon>
        <taxon>asterids</taxon>
        <taxon>campanulids</taxon>
        <taxon>Asterales</taxon>
        <taxon>Asteraceae</taxon>
        <taxon>Asteroideae</taxon>
        <taxon>Anthemideae</taxon>
        <taxon>Anthemidinae</taxon>
        <taxon>Tanacetum</taxon>
    </lineage>
</organism>
<sequence length="64" mass="7310">GDISEQKVPMPRLMITRVSNQEKSFDLLPYKGLEIFQPSAECPMMIHGKNTPILDVPLFHLYPP</sequence>
<reference evidence="1" key="1">
    <citation type="journal article" date="2019" name="Sci. Rep.">
        <title>Draft genome of Tanacetum cinerariifolium, the natural source of mosquito coil.</title>
        <authorList>
            <person name="Yamashiro T."/>
            <person name="Shiraishi A."/>
            <person name="Satake H."/>
            <person name="Nakayama K."/>
        </authorList>
    </citation>
    <scope>NUCLEOTIDE SEQUENCE</scope>
</reference>
<protein>
    <submittedName>
        <fullName evidence="1">Uncharacterized protein</fullName>
    </submittedName>
</protein>
<comment type="caution">
    <text evidence="1">The sequence shown here is derived from an EMBL/GenBank/DDBJ whole genome shotgun (WGS) entry which is preliminary data.</text>
</comment>
<gene>
    <name evidence="1" type="ORF">Tci_889338</name>
</gene>
<feature type="non-terminal residue" evidence="1">
    <location>
        <position position="1"/>
    </location>
</feature>
<dbReference type="EMBL" id="BKCJ011299811">
    <property type="protein sequence ID" value="GFD17369.1"/>
    <property type="molecule type" value="Genomic_DNA"/>
</dbReference>
<dbReference type="AlphaFoldDB" id="A0A699U7J4"/>
<proteinExistence type="predicted"/>
<accession>A0A699U7J4</accession>
<name>A0A699U7J4_TANCI</name>
<evidence type="ECO:0000313" key="1">
    <source>
        <dbReference type="EMBL" id="GFD17369.1"/>
    </source>
</evidence>